<evidence type="ECO:0000256" key="16">
    <source>
        <dbReference type="SAM" id="Phobius"/>
    </source>
</evidence>
<comment type="subcellular location">
    <subcellularLocation>
        <location evidence="1 15">Mitochondrion inner membrane</location>
        <topology evidence="1 15">Multi-pass membrane protein</topology>
    </subcellularLocation>
</comment>
<evidence type="ECO:0000256" key="3">
    <source>
        <dbReference type="ARBA" id="ARBA00022448"/>
    </source>
</evidence>
<keyword evidence="12" id="KW-0066">ATP synthesis</keyword>
<dbReference type="SUPFAM" id="SSF81336">
    <property type="entry name" value="F1F0 ATP synthase subunit A"/>
    <property type="match status" value="1"/>
</dbReference>
<geneLocation type="mitochondrion" evidence="17"/>
<keyword evidence="11 16" id="KW-0472">Membrane</keyword>
<evidence type="ECO:0000256" key="7">
    <source>
        <dbReference type="ARBA" id="ARBA00022792"/>
    </source>
</evidence>
<evidence type="ECO:0000256" key="2">
    <source>
        <dbReference type="ARBA" id="ARBA00006810"/>
    </source>
</evidence>
<evidence type="ECO:0000256" key="13">
    <source>
        <dbReference type="ARBA" id="ARBA00024169"/>
    </source>
</evidence>
<dbReference type="InterPro" id="IPR000568">
    <property type="entry name" value="ATP_synth_F0_asu"/>
</dbReference>
<feature type="transmembrane region" description="Helical" evidence="16">
    <location>
        <begin position="189"/>
        <end position="222"/>
    </location>
</feature>
<feature type="transmembrane region" description="Helical" evidence="16">
    <location>
        <begin position="138"/>
        <end position="156"/>
    </location>
</feature>
<dbReference type="InterPro" id="IPR035908">
    <property type="entry name" value="F0_ATP_A_sf"/>
</dbReference>
<dbReference type="RefSeq" id="YP_003345104.1">
    <property type="nucleotide sequence ID" value="NC_013609.1"/>
</dbReference>
<dbReference type="CDD" id="cd00310">
    <property type="entry name" value="ATP-synt_Fo_a_6"/>
    <property type="match status" value="1"/>
</dbReference>
<evidence type="ECO:0000256" key="6">
    <source>
        <dbReference type="ARBA" id="ARBA00022781"/>
    </source>
</evidence>
<dbReference type="PANTHER" id="PTHR11410:SF0">
    <property type="entry name" value="ATP SYNTHASE SUBUNIT A"/>
    <property type="match status" value="1"/>
</dbReference>
<proteinExistence type="inferred from homology"/>
<dbReference type="CTD" id="4508"/>
<keyword evidence="7" id="KW-0999">Mitochondrion inner membrane</keyword>
<evidence type="ECO:0000256" key="12">
    <source>
        <dbReference type="ARBA" id="ARBA00023310"/>
    </source>
</evidence>
<comment type="similarity">
    <text evidence="2">Belongs to the ATPase A chain family.</text>
</comment>
<keyword evidence="3" id="KW-0813">Transport</keyword>
<comment type="catalytic activity">
    <reaction evidence="13">
        <text>H(+)(in) = H(+)(out)</text>
        <dbReference type="Rhea" id="RHEA:34979"/>
        <dbReference type="ChEBI" id="CHEBI:15378"/>
    </reaction>
</comment>
<name>D1YUE3_9TELE</name>
<evidence type="ECO:0000256" key="8">
    <source>
        <dbReference type="ARBA" id="ARBA00022989"/>
    </source>
</evidence>
<dbReference type="Pfam" id="PF00119">
    <property type="entry name" value="ATP-synt_A"/>
    <property type="match status" value="1"/>
</dbReference>
<gene>
    <name evidence="17" type="primary">ATP6</name>
</gene>
<dbReference type="PRINTS" id="PR00123">
    <property type="entry name" value="ATPASEA"/>
</dbReference>
<dbReference type="GO" id="GO:0005743">
    <property type="term" value="C:mitochondrial inner membrane"/>
    <property type="evidence" value="ECO:0007669"/>
    <property type="project" value="UniProtKB-SubCell"/>
</dbReference>
<evidence type="ECO:0000256" key="9">
    <source>
        <dbReference type="ARBA" id="ARBA00023065"/>
    </source>
</evidence>
<comment type="subunit">
    <text evidence="14">Component of the ATP synthase complex composed at least of ATP5F1A/subunit alpha, ATP5F1B/subunit beta, ATP5MC1/subunit c (homooctomer), MT-ATP6/subunit a, MT-ATP8/subunit 8, ATP5ME/subunit e, ATP5MF/subunit f, ATP5MG/subunit g, ATP5MK/subunit k, ATP5MJ/subunit j, ATP5F1C/subunit gamma, ATP5F1D/subunit delta, ATP5F1E/subunit epsilon, ATP5PF/subunit F6, ATP5PB/subunit b, ATP5PD/subunit d, ATP5PO/subunit OSCP. ATP synthase complex consists of a soluble F(1) head domain (subunits alpha(3) and beta(3)) - the catalytic core - and a membrane F(0) domain - the membrane proton channel (subunits c, a, 8, e, f, g, k and j). These two domains are linked by a central stalk (subunits gamma, delta, and epsilon) rotating inside the F1 region and a stationary peripheral stalk (subunits F6, b, d, and OSCP). Interacts with DNAJC30; interaction is direct.</text>
</comment>
<dbReference type="PANTHER" id="PTHR11410">
    <property type="entry name" value="ATP SYNTHASE SUBUNIT A"/>
    <property type="match status" value="1"/>
</dbReference>
<evidence type="ECO:0000256" key="14">
    <source>
        <dbReference type="ARBA" id="ARBA00063051"/>
    </source>
</evidence>
<evidence type="ECO:0000256" key="10">
    <source>
        <dbReference type="ARBA" id="ARBA00023128"/>
    </source>
</evidence>
<dbReference type="PROSITE" id="PS00449">
    <property type="entry name" value="ATPASE_A"/>
    <property type="match status" value="1"/>
</dbReference>
<reference evidence="17" key="1">
    <citation type="submission" date="2008-08" db="EMBL/GenBank/DDBJ databases">
        <authorList>
            <person name="Inoue J."/>
            <person name="Miya M."/>
            <person name="Aoyama J."/>
            <person name="Tsukamoto K."/>
            <person name="Nishida M."/>
        </authorList>
    </citation>
    <scope>NUCLEOTIDE SEQUENCE</scope>
    <source>
        <tissue evidence="17">Muscle</tissue>
    </source>
</reference>
<evidence type="ECO:0000313" key="17">
    <source>
        <dbReference type="EMBL" id="BAI53527.1"/>
    </source>
</evidence>
<protein>
    <recommendedName>
        <fullName evidence="15">ATP synthase subunit a</fullName>
    </recommendedName>
</protein>
<keyword evidence="4" id="KW-0138">CF(0)</keyword>
<keyword evidence="8 16" id="KW-1133">Transmembrane helix</keyword>
<dbReference type="InterPro" id="IPR023011">
    <property type="entry name" value="ATP_synth_F0_asu_AS"/>
</dbReference>
<feature type="transmembrane region" description="Helical" evidence="16">
    <location>
        <begin position="69"/>
        <end position="89"/>
    </location>
</feature>
<dbReference type="GO" id="GO:0045259">
    <property type="term" value="C:proton-transporting ATP synthase complex"/>
    <property type="evidence" value="ECO:0007669"/>
    <property type="project" value="UniProtKB-KW"/>
</dbReference>
<keyword evidence="6" id="KW-0375">Hydrogen ion transport</keyword>
<dbReference type="GO" id="GO:0046933">
    <property type="term" value="F:proton-transporting ATP synthase activity, rotational mechanism"/>
    <property type="evidence" value="ECO:0007669"/>
    <property type="project" value="TreeGrafter"/>
</dbReference>
<feature type="transmembrane region" description="Helical" evidence="16">
    <location>
        <begin position="163"/>
        <end position="183"/>
    </location>
</feature>
<feature type="transmembrane region" description="Helical" evidence="16">
    <location>
        <begin position="101"/>
        <end position="118"/>
    </location>
</feature>
<keyword evidence="5 16" id="KW-0812">Transmembrane</keyword>
<sequence>MTLDIFHQFVSPTLLGVPLLAIALTLPWIIYPTPTMRWLNSRALALQGWLIRQFTQQLLQPLNLGAHPWAALFVSLMLLLLTTNTLGLLPYTFTPTTQLSMSMAFAVPLWMSTVLTGMRNQTNEALAHLLPTGTPTPLIPVLIIIETVSLFIRPLALGMRLTANLTAGHLMMFLISTVAYILMPIMPKVALITVVVLGLLTLLEMAVAVIQAYVFVLLLSLYLQENV</sequence>
<dbReference type="EMBL" id="AP010870">
    <property type="protein sequence ID" value="BAI53527.1"/>
    <property type="molecule type" value="Genomic_DNA"/>
</dbReference>
<keyword evidence="10 17" id="KW-0496">Mitochondrion</keyword>
<dbReference type="InterPro" id="IPR045083">
    <property type="entry name" value="ATP_synth_F0_asu_bact/mt"/>
</dbReference>
<keyword evidence="9" id="KW-0406">Ion transport</keyword>
<feature type="transmembrane region" description="Helical" evidence="16">
    <location>
        <begin position="12"/>
        <end position="31"/>
    </location>
</feature>
<evidence type="ECO:0000256" key="4">
    <source>
        <dbReference type="ARBA" id="ARBA00022547"/>
    </source>
</evidence>
<dbReference type="Gene3D" id="1.20.120.220">
    <property type="entry name" value="ATP synthase, F0 complex, subunit A"/>
    <property type="match status" value="1"/>
</dbReference>
<evidence type="ECO:0000256" key="5">
    <source>
        <dbReference type="ARBA" id="ARBA00022692"/>
    </source>
</evidence>
<accession>D1YUE3</accession>
<evidence type="ECO:0000256" key="15">
    <source>
        <dbReference type="RuleBase" id="RU004450"/>
    </source>
</evidence>
<reference evidence="17" key="2">
    <citation type="journal article" date="2010" name="Biol. Lett.">
        <title>Deep-ocean origin of the freshwater eels.</title>
        <authorList>
            <person name="Inoue J.G."/>
            <person name="Miya M."/>
            <person name="Miller M.J."/>
            <person name="Sado T."/>
            <person name="Hanel R."/>
            <person name="Hatooka K."/>
            <person name="Aoyama J."/>
            <person name="Minegishi Y."/>
            <person name="Nishida M."/>
            <person name="Tsukamoto K."/>
        </authorList>
    </citation>
    <scope>NUCLEOTIDE SEQUENCE</scope>
    <source>
        <tissue evidence="17">Muscle</tissue>
    </source>
</reference>
<organism evidence="17">
    <name type="scientific">Cyema atrum</name>
    <name type="common">bobtail snipe eel</name>
    <dbReference type="NCBI Taxonomy" id="556252"/>
    <lineage>
        <taxon>Eukaryota</taxon>
        <taxon>Metazoa</taxon>
        <taxon>Chordata</taxon>
        <taxon>Craniata</taxon>
        <taxon>Vertebrata</taxon>
        <taxon>Euteleostomi</taxon>
        <taxon>Actinopterygii</taxon>
        <taxon>Neopterygii</taxon>
        <taxon>Teleostei</taxon>
        <taxon>Anguilliformes</taxon>
        <taxon>Cyematidae</taxon>
        <taxon>Cyema</taxon>
    </lineage>
</organism>
<evidence type="ECO:0000256" key="1">
    <source>
        <dbReference type="ARBA" id="ARBA00004448"/>
    </source>
</evidence>
<dbReference type="GeneID" id="8673110"/>
<dbReference type="NCBIfam" id="TIGR01131">
    <property type="entry name" value="ATP_synt_6_or_A"/>
    <property type="match status" value="1"/>
</dbReference>
<evidence type="ECO:0000256" key="11">
    <source>
        <dbReference type="ARBA" id="ARBA00023136"/>
    </source>
</evidence>
<dbReference type="AlphaFoldDB" id="D1YUE3"/>